<dbReference type="PANTHER" id="PTHR45184:SF1">
    <property type="entry name" value="DNAJ PROTEIN ERDJ3A"/>
    <property type="match status" value="1"/>
</dbReference>
<dbReference type="Proteomes" id="UP001418222">
    <property type="component" value="Unassembled WGS sequence"/>
</dbReference>
<name>A0AAP0FZJ0_9ASPA</name>
<evidence type="ECO:0000313" key="2">
    <source>
        <dbReference type="Proteomes" id="UP001418222"/>
    </source>
</evidence>
<evidence type="ECO:0000313" key="1">
    <source>
        <dbReference type="EMBL" id="KAK8928451.1"/>
    </source>
</evidence>
<dbReference type="InterPro" id="IPR036249">
    <property type="entry name" value="Thioredoxin-like_sf"/>
</dbReference>
<comment type="caution">
    <text evidence="1">The sequence shown here is derived from an EMBL/GenBank/DDBJ whole genome shotgun (WGS) entry which is preliminary data.</text>
</comment>
<keyword evidence="2" id="KW-1185">Reference proteome</keyword>
<reference evidence="1 2" key="1">
    <citation type="journal article" date="2022" name="Nat. Plants">
        <title>Genomes of leafy and leafless Platanthera orchids illuminate the evolution of mycoheterotrophy.</title>
        <authorList>
            <person name="Li M.H."/>
            <person name="Liu K.W."/>
            <person name="Li Z."/>
            <person name="Lu H.C."/>
            <person name="Ye Q.L."/>
            <person name="Zhang D."/>
            <person name="Wang J.Y."/>
            <person name="Li Y.F."/>
            <person name="Zhong Z.M."/>
            <person name="Liu X."/>
            <person name="Yu X."/>
            <person name="Liu D.K."/>
            <person name="Tu X.D."/>
            <person name="Liu B."/>
            <person name="Hao Y."/>
            <person name="Liao X.Y."/>
            <person name="Jiang Y.T."/>
            <person name="Sun W.H."/>
            <person name="Chen J."/>
            <person name="Chen Y.Q."/>
            <person name="Ai Y."/>
            <person name="Zhai J.W."/>
            <person name="Wu S.S."/>
            <person name="Zhou Z."/>
            <person name="Hsiao Y.Y."/>
            <person name="Wu W.L."/>
            <person name="Chen Y.Y."/>
            <person name="Lin Y.F."/>
            <person name="Hsu J.L."/>
            <person name="Li C.Y."/>
            <person name="Wang Z.W."/>
            <person name="Zhao X."/>
            <person name="Zhong W.Y."/>
            <person name="Ma X.K."/>
            <person name="Ma L."/>
            <person name="Huang J."/>
            <person name="Chen G.Z."/>
            <person name="Huang M.Z."/>
            <person name="Huang L."/>
            <person name="Peng D.H."/>
            <person name="Luo Y.B."/>
            <person name="Zou S.Q."/>
            <person name="Chen S.P."/>
            <person name="Lan S."/>
            <person name="Tsai W.C."/>
            <person name="Van de Peer Y."/>
            <person name="Liu Z.J."/>
        </authorList>
    </citation>
    <scope>NUCLEOTIDE SEQUENCE [LARGE SCALE GENOMIC DNA]</scope>
    <source>
        <strain evidence="1">Lor287</strain>
    </source>
</reference>
<dbReference type="EMBL" id="JBBWWQ010000015">
    <property type="protein sequence ID" value="KAK8928451.1"/>
    <property type="molecule type" value="Genomic_DNA"/>
</dbReference>
<dbReference type="PANTHER" id="PTHR45184">
    <property type="entry name" value="DNAJ PROTEIN ERDJ3A"/>
    <property type="match status" value="1"/>
</dbReference>
<dbReference type="Gene3D" id="3.40.30.10">
    <property type="entry name" value="Glutaredoxin"/>
    <property type="match status" value="1"/>
</dbReference>
<accession>A0AAP0FZJ0</accession>
<proteinExistence type="predicted"/>
<protein>
    <submittedName>
        <fullName evidence="1">Uncharacterized protein</fullName>
    </submittedName>
</protein>
<sequence>MIARKNDYSGAIRAGGWTGGCGMEISVTDGDDTNCGDTTTGHGGNDVSCLNCGEGTTGGDAYEILSDEEKRTNYDLYGDVHGNTGSNDVNFGNPDGYTYFTGGPSGGGPFASGSHGWQKMTGQGNTKPFSFSFGSEPGSFNIGDIFSNFFGTSGNAGGNQHGGFSSSVPRSNLNYPASGNIQNIDSQSFKEKVRDQGITWLLLFYAPSTRGYDVHESLIEDVANSLHGALKAGKINCQSEQALCRDLGISPSRSARLFIYTYGSGGKDSLLEYNDDFDARSLKTFCLDHLPRISKRADISSFEFPDTKENLPQVLLLSTKKDTPAMWRVLSGLYRKRFAFYDAEVRGMHASCTETASPPAWQIRSPDQYPINRNRHGAFHRNVLKFYFSQVHDVWNPRLKKYGVETLPALVGRLSNGDLHVLRAGIAVKDLQSGVNELKSLLQSFERKNIATSTQFKKTEFRGKNIPLLTALNADSLCSESTPLCIIGVFRSEKARGKLENLLSAVSSLPITYLSLGFVRLGGIEASELEFEVNSIENDLKF</sequence>
<dbReference type="InterPro" id="IPR052842">
    <property type="entry name" value="ER_Co-chaperone"/>
</dbReference>
<organism evidence="1 2">
    <name type="scientific">Platanthera zijinensis</name>
    <dbReference type="NCBI Taxonomy" id="2320716"/>
    <lineage>
        <taxon>Eukaryota</taxon>
        <taxon>Viridiplantae</taxon>
        <taxon>Streptophyta</taxon>
        <taxon>Embryophyta</taxon>
        <taxon>Tracheophyta</taxon>
        <taxon>Spermatophyta</taxon>
        <taxon>Magnoliopsida</taxon>
        <taxon>Liliopsida</taxon>
        <taxon>Asparagales</taxon>
        <taxon>Orchidaceae</taxon>
        <taxon>Orchidoideae</taxon>
        <taxon>Orchideae</taxon>
        <taxon>Orchidinae</taxon>
        <taxon>Platanthera</taxon>
    </lineage>
</organism>
<gene>
    <name evidence="1" type="ORF">KSP39_PZI017520</name>
</gene>
<dbReference type="SUPFAM" id="SSF52833">
    <property type="entry name" value="Thioredoxin-like"/>
    <property type="match status" value="1"/>
</dbReference>
<dbReference type="CDD" id="cd02961">
    <property type="entry name" value="PDI_a_family"/>
    <property type="match status" value="1"/>
</dbReference>
<dbReference type="AlphaFoldDB" id="A0AAP0FZJ0"/>